<feature type="region of interest" description="Disordered" evidence="1">
    <location>
        <begin position="110"/>
        <end position="135"/>
    </location>
</feature>
<protein>
    <submittedName>
        <fullName evidence="2">Uncharacterized protein</fullName>
    </submittedName>
</protein>
<dbReference type="Proteomes" id="UP000264800">
    <property type="component" value="Unplaced"/>
</dbReference>
<feature type="compositionally biased region" description="Basic and acidic residues" evidence="1">
    <location>
        <begin position="110"/>
        <end position="119"/>
    </location>
</feature>
<dbReference type="Ensembl" id="ENSKMAT00000013594.1">
    <property type="protein sequence ID" value="ENSKMAP00000013387.1"/>
    <property type="gene ID" value="ENSKMAG00000010047.1"/>
</dbReference>
<dbReference type="SUPFAM" id="SSF47113">
    <property type="entry name" value="Histone-fold"/>
    <property type="match status" value="1"/>
</dbReference>
<name>A0A3Q3FKN7_KRYMA</name>
<sequence>TPWAISDAVNAIEKKKRRNPLALPIDKIHPLLKVHVDHQVSVYMVAVLEYISADILKLAGNYVRNIRHYDITKQDITVAMCADKVCSEDSRHTLSYTLGHTVQHREDLLQKPGQEETQVRSRLSPPETQTGPENT</sequence>
<reference evidence="2" key="2">
    <citation type="submission" date="2025-09" db="UniProtKB">
        <authorList>
            <consortium name="Ensembl"/>
        </authorList>
    </citation>
    <scope>IDENTIFICATION</scope>
</reference>
<dbReference type="AlphaFoldDB" id="A0A3Q3FKN7"/>
<keyword evidence="3" id="KW-1185">Reference proteome</keyword>
<dbReference type="Gene3D" id="1.10.20.10">
    <property type="entry name" value="Histone, subunit A"/>
    <property type="match status" value="1"/>
</dbReference>
<dbReference type="InterPro" id="IPR009072">
    <property type="entry name" value="Histone-fold"/>
</dbReference>
<organism evidence="2 3">
    <name type="scientific">Kryptolebias marmoratus</name>
    <name type="common">Mangrove killifish</name>
    <name type="synonym">Rivulus marmoratus</name>
    <dbReference type="NCBI Taxonomy" id="37003"/>
    <lineage>
        <taxon>Eukaryota</taxon>
        <taxon>Metazoa</taxon>
        <taxon>Chordata</taxon>
        <taxon>Craniata</taxon>
        <taxon>Vertebrata</taxon>
        <taxon>Euteleostomi</taxon>
        <taxon>Actinopterygii</taxon>
        <taxon>Neopterygii</taxon>
        <taxon>Teleostei</taxon>
        <taxon>Neoteleostei</taxon>
        <taxon>Acanthomorphata</taxon>
        <taxon>Ovalentaria</taxon>
        <taxon>Atherinomorphae</taxon>
        <taxon>Cyprinodontiformes</taxon>
        <taxon>Rivulidae</taxon>
        <taxon>Kryptolebias</taxon>
    </lineage>
</organism>
<feature type="compositionally biased region" description="Polar residues" evidence="1">
    <location>
        <begin position="126"/>
        <end position="135"/>
    </location>
</feature>
<dbReference type="GO" id="GO:0046982">
    <property type="term" value="F:protein heterodimerization activity"/>
    <property type="evidence" value="ECO:0007669"/>
    <property type="project" value="InterPro"/>
</dbReference>
<evidence type="ECO:0000313" key="3">
    <source>
        <dbReference type="Proteomes" id="UP000264800"/>
    </source>
</evidence>
<evidence type="ECO:0000313" key="2">
    <source>
        <dbReference type="Ensembl" id="ENSKMAP00000013387.1"/>
    </source>
</evidence>
<dbReference type="STRING" id="37003.ENSKMAP00000013387"/>
<proteinExistence type="predicted"/>
<dbReference type="GeneTree" id="ENSGT00940000158324"/>
<reference evidence="2" key="1">
    <citation type="submission" date="2025-08" db="UniProtKB">
        <authorList>
            <consortium name="Ensembl"/>
        </authorList>
    </citation>
    <scope>IDENTIFICATION</scope>
</reference>
<evidence type="ECO:0000256" key="1">
    <source>
        <dbReference type="SAM" id="MobiDB-lite"/>
    </source>
</evidence>
<dbReference type="CDD" id="cd22915">
    <property type="entry name" value="HFD_SOS1_rpt2"/>
    <property type="match status" value="1"/>
</dbReference>
<accession>A0A3Q3FKN7</accession>